<feature type="repeat" description="WD" evidence="3">
    <location>
        <begin position="194"/>
        <end position="235"/>
    </location>
</feature>
<dbReference type="Proteomes" id="UP001527925">
    <property type="component" value="Unassembled WGS sequence"/>
</dbReference>
<sequence length="375" mass="41321">MSKAPAPPPPSTGKGPSHREIYSFDAPWPVYGLHWSQRPNSFRLALGSFVESSSNKLQIIQLFNKNGDFVKTAETEVTYPVTKLMWSPYTGLGPDLLATSGDFLRIWELVTPDEAMDVELERPEGGFVGAPAFEERQLIPRGSLVNMRRSKKDYSAPLTSFDWNDTDPSLCVTSSVDTTCTVWDVQAQQAKTQLIAHDKEVFDVAFSKGVHVFASVGADGSVRMFDLRSLDHSTIIYETPSGTSPSGGVGRPSSLMRLAWNKLDTNYLATFQQDSNAVLILDVRVPAVPVTELHGHAANVSSIAWAPHSSKHICTTSDDCNALVWDITHMPKHKRIRDPVLAYQAPAEINNLSWSTVLTDFVAISHGRQVQALKI</sequence>
<name>A0ABR4N1Y2_9FUNG</name>
<comment type="caution">
    <text evidence="4">The sequence shown here is derived from an EMBL/GenBank/DDBJ whole genome shotgun (WGS) entry which is preliminary data.</text>
</comment>
<protein>
    <submittedName>
        <fullName evidence="4">Uncharacterized protein</fullName>
    </submittedName>
</protein>
<organism evidence="4 5">
    <name type="scientific">Polyrhizophydium stewartii</name>
    <dbReference type="NCBI Taxonomy" id="2732419"/>
    <lineage>
        <taxon>Eukaryota</taxon>
        <taxon>Fungi</taxon>
        <taxon>Fungi incertae sedis</taxon>
        <taxon>Chytridiomycota</taxon>
        <taxon>Chytridiomycota incertae sedis</taxon>
        <taxon>Chytridiomycetes</taxon>
        <taxon>Rhizophydiales</taxon>
        <taxon>Rhizophydiales incertae sedis</taxon>
        <taxon>Polyrhizophydium</taxon>
    </lineage>
</organism>
<reference evidence="4 5" key="1">
    <citation type="submission" date="2023-09" db="EMBL/GenBank/DDBJ databases">
        <title>Pangenome analysis of Batrachochytrium dendrobatidis and related Chytrids.</title>
        <authorList>
            <person name="Yacoub M.N."/>
            <person name="Stajich J.E."/>
            <person name="James T.Y."/>
        </authorList>
    </citation>
    <scope>NUCLEOTIDE SEQUENCE [LARGE SCALE GENOMIC DNA]</scope>
    <source>
        <strain evidence="4 5">JEL0888</strain>
    </source>
</reference>
<dbReference type="Gene3D" id="2.130.10.10">
    <property type="entry name" value="YVTN repeat-like/Quinoprotein amine dehydrogenase"/>
    <property type="match status" value="1"/>
</dbReference>
<evidence type="ECO:0000313" key="5">
    <source>
        <dbReference type="Proteomes" id="UP001527925"/>
    </source>
</evidence>
<feature type="repeat" description="WD" evidence="3">
    <location>
        <begin position="293"/>
        <end position="327"/>
    </location>
</feature>
<dbReference type="PANTHER" id="PTHR19919">
    <property type="entry name" value="WD REPEAT CONTAINING PROTEIN"/>
    <property type="match status" value="1"/>
</dbReference>
<dbReference type="InterPro" id="IPR036322">
    <property type="entry name" value="WD40_repeat_dom_sf"/>
</dbReference>
<dbReference type="Pfam" id="PF00400">
    <property type="entry name" value="WD40"/>
    <property type="match status" value="2"/>
</dbReference>
<keyword evidence="2" id="KW-0677">Repeat</keyword>
<evidence type="ECO:0000256" key="1">
    <source>
        <dbReference type="ARBA" id="ARBA00022574"/>
    </source>
</evidence>
<evidence type="ECO:0000313" key="4">
    <source>
        <dbReference type="EMBL" id="KAL2913536.1"/>
    </source>
</evidence>
<gene>
    <name evidence="4" type="ORF">HK105_206996</name>
</gene>
<accession>A0ABR4N1Y2</accession>
<dbReference type="SMART" id="SM00320">
    <property type="entry name" value="WD40"/>
    <property type="match status" value="4"/>
</dbReference>
<keyword evidence="5" id="KW-1185">Reference proteome</keyword>
<dbReference type="InterPro" id="IPR015943">
    <property type="entry name" value="WD40/YVTN_repeat-like_dom_sf"/>
</dbReference>
<dbReference type="SUPFAM" id="SSF50978">
    <property type="entry name" value="WD40 repeat-like"/>
    <property type="match status" value="1"/>
</dbReference>
<dbReference type="InterPro" id="IPR045159">
    <property type="entry name" value="DCAF7-like"/>
</dbReference>
<keyword evidence="1 3" id="KW-0853">WD repeat</keyword>
<dbReference type="PROSITE" id="PS00678">
    <property type="entry name" value="WD_REPEATS_1"/>
    <property type="match status" value="1"/>
</dbReference>
<proteinExistence type="predicted"/>
<evidence type="ECO:0000256" key="3">
    <source>
        <dbReference type="PROSITE-ProRule" id="PRU00221"/>
    </source>
</evidence>
<dbReference type="PROSITE" id="PS50294">
    <property type="entry name" value="WD_REPEATS_REGION"/>
    <property type="match status" value="2"/>
</dbReference>
<dbReference type="InterPro" id="IPR019775">
    <property type="entry name" value="WD40_repeat_CS"/>
</dbReference>
<dbReference type="EMBL" id="JADGIZ020000045">
    <property type="protein sequence ID" value="KAL2913536.1"/>
    <property type="molecule type" value="Genomic_DNA"/>
</dbReference>
<dbReference type="InterPro" id="IPR001680">
    <property type="entry name" value="WD40_rpt"/>
</dbReference>
<dbReference type="PROSITE" id="PS50082">
    <property type="entry name" value="WD_REPEATS_2"/>
    <property type="match status" value="2"/>
</dbReference>
<evidence type="ECO:0000256" key="2">
    <source>
        <dbReference type="ARBA" id="ARBA00022737"/>
    </source>
</evidence>